<evidence type="ECO:0000313" key="2">
    <source>
        <dbReference type="EMBL" id="GAE35502.1"/>
    </source>
</evidence>
<evidence type="ECO:0000313" key="3">
    <source>
        <dbReference type="Proteomes" id="UP000018896"/>
    </source>
</evidence>
<name>W4QUD0_HALA3</name>
<dbReference type="InterPro" id="IPR046612">
    <property type="entry name" value="DUF6671"/>
</dbReference>
<sequence>MAYLQGQKYALATMHKKEQVIAPILNCEFGLEVVVPENFNSDLFGTFTKEVERTGDQLEAARKKAEQAMKQTGLKLAVSSEGSFGPHPSFPYLAYNRELVLFIDQDEDLEITGYVANSETNFARKEVTSFDEAFDFGLSVGFPEHGLIVSAGDKLEVYKGITTEKQLREAVKLSKKVWVETDMRAMFNPTRMKNIELATLDLVKKLNSLCPKCDARGFEVVESKKGLPCCSCRLPTGLILSHLYECKKCQHKEELFYPNGQKQADPAFCQMCNP</sequence>
<gene>
    <name evidence="2" type="ORF">JCM9157_2613</name>
</gene>
<reference evidence="2 3" key="1">
    <citation type="journal article" date="2014" name="Genome Announc.">
        <title>Draft Genome Sequences of Three Alkaliphilic Bacillus Strains, Bacillus wakoensis JCM 9140T, Bacillus akibai JCM 9157T, and Bacillus hemicellulosilyticus JCM 9152T.</title>
        <authorList>
            <person name="Yuki M."/>
            <person name="Oshima K."/>
            <person name="Suda W."/>
            <person name="Oshida Y."/>
            <person name="Kitamura K."/>
            <person name="Iida T."/>
            <person name="Hattori M."/>
            <person name="Ohkuma M."/>
        </authorList>
    </citation>
    <scope>NUCLEOTIDE SEQUENCE [LARGE SCALE GENOMIC DNA]</scope>
    <source>
        <strain evidence="2 3">JCM 9157</strain>
    </source>
</reference>
<dbReference type="STRING" id="1236973.JCM9157_2613"/>
<dbReference type="RefSeq" id="WP_035664973.1">
    <property type="nucleotide sequence ID" value="NZ_BAUV01000019.1"/>
</dbReference>
<dbReference type="Pfam" id="PF20376">
    <property type="entry name" value="DUF6671"/>
    <property type="match status" value="1"/>
</dbReference>
<accession>W4QUD0</accession>
<dbReference type="eggNOG" id="ENOG502Z86U">
    <property type="taxonomic scope" value="Bacteria"/>
</dbReference>
<dbReference type="EMBL" id="BAUV01000019">
    <property type="protein sequence ID" value="GAE35502.1"/>
    <property type="molecule type" value="Genomic_DNA"/>
</dbReference>
<evidence type="ECO:0000259" key="1">
    <source>
        <dbReference type="Pfam" id="PF20376"/>
    </source>
</evidence>
<comment type="caution">
    <text evidence="2">The sequence shown here is derived from an EMBL/GenBank/DDBJ whole genome shotgun (WGS) entry which is preliminary data.</text>
</comment>
<feature type="domain" description="DUF6671" evidence="1">
    <location>
        <begin position="64"/>
        <end position="274"/>
    </location>
</feature>
<proteinExistence type="predicted"/>
<keyword evidence="3" id="KW-1185">Reference proteome</keyword>
<dbReference type="AlphaFoldDB" id="W4QUD0"/>
<dbReference type="OrthoDB" id="9793837at2"/>
<organism evidence="2 3">
    <name type="scientific">Halalkalibacter akibai (strain ATCC 43226 / DSM 21942 / CIP 109018 / JCM 9157 / 1139)</name>
    <name type="common">Bacillus akibai</name>
    <dbReference type="NCBI Taxonomy" id="1236973"/>
    <lineage>
        <taxon>Bacteria</taxon>
        <taxon>Bacillati</taxon>
        <taxon>Bacillota</taxon>
        <taxon>Bacilli</taxon>
        <taxon>Bacillales</taxon>
        <taxon>Bacillaceae</taxon>
        <taxon>Halalkalibacter</taxon>
    </lineage>
</organism>
<dbReference type="Proteomes" id="UP000018896">
    <property type="component" value="Unassembled WGS sequence"/>
</dbReference>
<protein>
    <recommendedName>
        <fullName evidence="1">DUF6671 domain-containing protein</fullName>
    </recommendedName>
</protein>